<feature type="region of interest" description="Disordered" evidence="1">
    <location>
        <begin position="1"/>
        <end position="50"/>
    </location>
</feature>
<dbReference type="EMBL" id="KJ698690">
    <property type="protein sequence ID" value="AID68445.1"/>
    <property type="molecule type" value="Genomic_DNA"/>
</dbReference>
<dbReference type="RefSeq" id="YP_009121793.1">
    <property type="nucleotide sequence ID" value="NC_026511.1"/>
</dbReference>
<feature type="compositionally biased region" description="Acidic residues" evidence="1">
    <location>
        <begin position="31"/>
        <end position="48"/>
    </location>
</feature>
<accession>A0A068FL47</accession>
<protein>
    <submittedName>
        <fullName evidence="2">Ie-1</fullName>
    </submittedName>
</protein>
<keyword evidence="4" id="KW-1185">Reference proteome</keyword>
<reference evidence="3" key="2">
    <citation type="submission" date="2014-08" db="EMBL/GenBank/DDBJ databases">
        <authorList>
            <person name="Cuartas Otalora P.E."/>
            <person name="Barrera Cubillos G.P."/>
            <person name="Barreto Hernandez E."/>
            <person name="Belaich M.N."/>
            <person name="Ghiringhelli P.D."/>
            <person name="Villamizar Rivero L.F."/>
        </authorList>
    </citation>
    <scope>NUCLEOTIDE SEQUENCE</scope>
    <source>
        <strain evidence="3">VG008</strain>
    </source>
</reference>
<sequence>MDAEFLHVSSVCSQLETDATPEKQEQPVFFSDDEEDDDEQTEDEESDEDKAAAALKLAEPRKMPNKLLPFNKRTFFMPPEIDQSLTSKHSNELTQWPAPDIDTCRWLSMYTTTSNHMVVCHSEMQYVKNVRFGSTVYKDKFHAEYGNAYEVHINSVKLYITAKCLSNNNVPTQLYPREDVQKNKNSAAVSYLLNLKTNNGLTIMTQTILMFHAINMLSLSTAHINTIHMALPDVVTHRLMSHMKKSYSWKSERQKIGTIKNKPKPQQPTSTTNVIHQLFNAFLPTILLRRDDSLRYSRYIKEFDEAMMSATGTTNSVVDLVTHVKWLFSAIVKAVFIDPRAVLFRLKPFDSTETEVFEFMTQSKIHSNCNVVLHTRAPFTGKEHYRLNCFKLDHVHVWINSMVFDKEESNRLDLLSILKTVSWGSHHIISFRYTHNQRMKQMHIESVKLVIRYILTRRDFAKLAEDVGRHPKIKYEHIAFK</sequence>
<reference evidence="3 4" key="3">
    <citation type="journal article" date="2015" name="Viruses">
        <title>The complete sequence of the first Spodoptera frugiperda Betabaculovirus genome: a natural multiple recombinant virus.</title>
        <authorList>
            <person name="Cuartas P.E."/>
            <person name="Barrera G.P."/>
            <person name="Belaich M.N."/>
            <person name="Barreto E."/>
            <person name="Ghiringhelli P.D."/>
            <person name="Villamizar L.F."/>
        </authorList>
    </citation>
    <scope>NUCLEOTIDE SEQUENCE [LARGE SCALE GENOMIC DNA]</scope>
    <source>
        <strain evidence="3">VG008</strain>
    </source>
</reference>
<evidence type="ECO:0000313" key="3">
    <source>
        <dbReference type="EMBL" id="AJK91669.1"/>
    </source>
</evidence>
<evidence type="ECO:0000313" key="2">
    <source>
        <dbReference type="EMBL" id="AID68445.1"/>
    </source>
</evidence>
<name>A0A068FL47_9BBAC</name>
<dbReference type="EMBL" id="KM371112">
    <property type="protein sequence ID" value="AJK91669.1"/>
    <property type="molecule type" value="Genomic_DNA"/>
</dbReference>
<dbReference type="KEGG" id="vg:23632010"/>
<organism evidence="2">
    <name type="scientific">Spodoptera frugiperda granulovirus</name>
    <dbReference type="NCBI Taxonomy" id="307454"/>
    <lineage>
        <taxon>Viruses</taxon>
        <taxon>Viruses incertae sedis</taxon>
        <taxon>Naldaviricetes</taxon>
        <taxon>Lefavirales</taxon>
        <taxon>Baculoviridae</taxon>
        <taxon>Betabaculovirus</taxon>
        <taxon>Betabaculovirus spofrugiperdae</taxon>
    </lineage>
</organism>
<dbReference type="Proteomes" id="UP000201335">
    <property type="component" value="Segment"/>
</dbReference>
<dbReference type="OrthoDB" id="4677at10239"/>
<reference evidence="2" key="1">
    <citation type="submission" date="2014-04" db="EMBL/GenBank/DDBJ databases">
        <title>Characterization of a Colombian granulovirus (Baculoviridae: betabaculovirus) isolated from Spodoptera frugiperda (J.E. Smith) (Lepidoptera: Noctuidae) larvae.</title>
        <authorList>
            <person name="Cuartas P."/>
            <person name="Barrera G."/>
            <person name="Barreto-Hernandez E."/>
            <person name="Villamizar L."/>
        </authorList>
    </citation>
    <scope>NUCLEOTIDE SEQUENCE</scope>
    <source>
        <strain evidence="2">VG008</strain>
    </source>
</reference>
<evidence type="ECO:0000313" key="4">
    <source>
        <dbReference type="Proteomes" id="UP000201335"/>
    </source>
</evidence>
<proteinExistence type="predicted"/>
<evidence type="ECO:0000256" key="1">
    <source>
        <dbReference type="SAM" id="MobiDB-lite"/>
    </source>
</evidence>
<dbReference type="GeneID" id="23632010"/>